<dbReference type="HOGENOM" id="CLU_2069016_0_0_9"/>
<gene>
    <name evidence="1" type="ORF">CLOSTMETH_01150</name>
</gene>
<proteinExistence type="predicted"/>
<reference evidence="1 2" key="1">
    <citation type="submission" date="2009-01" db="EMBL/GenBank/DDBJ databases">
        <authorList>
            <person name="Fulton L."/>
            <person name="Clifton S."/>
            <person name="Fulton B."/>
            <person name="Xu J."/>
            <person name="Minx P."/>
            <person name="Pepin K.H."/>
            <person name="Johnson M."/>
            <person name="Bhonagiri V."/>
            <person name="Nash W.E."/>
            <person name="Mardis E.R."/>
            <person name="Wilson R.K."/>
        </authorList>
    </citation>
    <scope>NUCLEOTIDE SEQUENCE [LARGE SCALE GENOMIC DNA]</scope>
    <source>
        <strain evidence="1 2">DSM 5476</strain>
    </source>
</reference>
<organism evidence="1 2">
    <name type="scientific">[Clostridium] methylpentosum DSM 5476</name>
    <dbReference type="NCBI Taxonomy" id="537013"/>
    <lineage>
        <taxon>Bacteria</taxon>
        <taxon>Bacillati</taxon>
        <taxon>Bacillota</taxon>
        <taxon>Clostridia</taxon>
        <taxon>Eubacteriales</taxon>
        <taxon>Oscillospiraceae</taxon>
        <taxon>Oscillospiraceae incertae sedis</taxon>
    </lineage>
</organism>
<name>C0EBD3_9FIRM</name>
<dbReference type="Proteomes" id="UP000003340">
    <property type="component" value="Unassembled WGS sequence"/>
</dbReference>
<protein>
    <submittedName>
        <fullName evidence="1">Uncharacterized protein</fullName>
    </submittedName>
</protein>
<keyword evidence="2" id="KW-1185">Reference proteome</keyword>
<evidence type="ECO:0000313" key="2">
    <source>
        <dbReference type="Proteomes" id="UP000003340"/>
    </source>
</evidence>
<reference evidence="1 2" key="2">
    <citation type="submission" date="2009-02" db="EMBL/GenBank/DDBJ databases">
        <title>Draft genome sequence of Clostridium methylpentosum (DSM 5476).</title>
        <authorList>
            <person name="Sudarsanam P."/>
            <person name="Ley R."/>
            <person name="Guruge J."/>
            <person name="Turnbaugh P.J."/>
            <person name="Mahowald M."/>
            <person name="Liep D."/>
            <person name="Gordon J."/>
        </authorList>
    </citation>
    <scope>NUCLEOTIDE SEQUENCE [LARGE SCALE GENOMIC DNA]</scope>
    <source>
        <strain evidence="1 2">DSM 5476</strain>
    </source>
</reference>
<accession>C0EBD3</accession>
<dbReference type="AlphaFoldDB" id="C0EBD3"/>
<dbReference type="EMBL" id="ACEC01000041">
    <property type="protein sequence ID" value="EEG31208.1"/>
    <property type="molecule type" value="Genomic_DNA"/>
</dbReference>
<comment type="caution">
    <text evidence="1">The sequence shown here is derived from an EMBL/GenBank/DDBJ whole genome shotgun (WGS) entry which is preliminary data.</text>
</comment>
<dbReference type="STRING" id="537013.CLOSTMETH_01150"/>
<evidence type="ECO:0000313" key="1">
    <source>
        <dbReference type="EMBL" id="EEG31208.1"/>
    </source>
</evidence>
<sequence>MFLITEVAETRETSYSLETPPKMTATRSFAMEHSTLYFNLIVTERYIDNDTITASQKQSKNVTESFLFFIRSAGTAVDDLSLLSPFYDYVIVIWTGTKERTRKEEKEDALYPLGDCLL</sequence>